<sequence>MSTCYGSFRLVPKVKDIEYPADDPAKSIGVIIFGEPYLIEVETHVLDNITYVILNSPVFRAQTKADPYPAHMDDLSSAIFYSTWNQAIAATVRWNPTVGQYISRQQLPRCTSSHLSPSQSPPGLSFFA</sequence>
<dbReference type="OrthoDB" id="2675647at2759"/>
<keyword evidence="2" id="KW-1185">Reference proteome</keyword>
<dbReference type="InterPro" id="IPR058655">
    <property type="entry name" value="Mok11-14/Ags1-like"/>
</dbReference>
<dbReference type="PANTHER" id="PTHR47182">
    <property type="entry name" value="CELL WALL ALPHA-1,3-GLUCAN SYNTHASE AGS1-RELATED"/>
    <property type="match status" value="1"/>
</dbReference>
<evidence type="ECO:0000313" key="2">
    <source>
        <dbReference type="Proteomes" id="UP000799118"/>
    </source>
</evidence>
<dbReference type="Proteomes" id="UP000799118">
    <property type="component" value="Unassembled WGS sequence"/>
</dbReference>
<dbReference type="GO" id="GO:0070600">
    <property type="term" value="P:fungal-type cell wall (1-&gt;3)-alpha-glucan biosynthetic process"/>
    <property type="evidence" value="ECO:0007669"/>
    <property type="project" value="TreeGrafter"/>
</dbReference>
<name>A0A6A4GMU3_9AGAR</name>
<dbReference type="EMBL" id="ML769867">
    <property type="protein sequence ID" value="KAE9386575.1"/>
    <property type="molecule type" value="Genomic_DNA"/>
</dbReference>
<proteinExistence type="predicted"/>
<evidence type="ECO:0000313" key="1">
    <source>
        <dbReference type="EMBL" id="KAE9386575.1"/>
    </source>
</evidence>
<accession>A0A6A4GMU3</accession>
<protein>
    <submittedName>
        <fullName evidence="1">Uncharacterized protein</fullName>
    </submittedName>
</protein>
<organism evidence="1 2">
    <name type="scientific">Gymnopus androsaceus JB14</name>
    <dbReference type="NCBI Taxonomy" id="1447944"/>
    <lineage>
        <taxon>Eukaryota</taxon>
        <taxon>Fungi</taxon>
        <taxon>Dikarya</taxon>
        <taxon>Basidiomycota</taxon>
        <taxon>Agaricomycotina</taxon>
        <taxon>Agaricomycetes</taxon>
        <taxon>Agaricomycetidae</taxon>
        <taxon>Agaricales</taxon>
        <taxon>Marasmiineae</taxon>
        <taxon>Omphalotaceae</taxon>
        <taxon>Gymnopus</taxon>
    </lineage>
</organism>
<dbReference type="GO" id="GO:0009277">
    <property type="term" value="C:fungal-type cell wall"/>
    <property type="evidence" value="ECO:0007669"/>
    <property type="project" value="TreeGrafter"/>
</dbReference>
<dbReference type="GO" id="GO:0047657">
    <property type="term" value="F:alpha-1,3-glucan synthase activity"/>
    <property type="evidence" value="ECO:0007669"/>
    <property type="project" value="TreeGrafter"/>
</dbReference>
<dbReference type="PANTHER" id="PTHR47182:SF2">
    <property type="entry name" value="CELL WALL ALPHA-1,3-GLUCAN SYNTHASE AGS1"/>
    <property type="match status" value="1"/>
</dbReference>
<dbReference type="AlphaFoldDB" id="A0A6A4GMU3"/>
<gene>
    <name evidence="1" type="ORF">BT96DRAFT_1005960</name>
</gene>
<reference evidence="1" key="1">
    <citation type="journal article" date="2019" name="Environ. Microbiol.">
        <title>Fungal ecological strategies reflected in gene transcription - a case study of two litter decomposers.</title>
        <authorList>
            <person name="Barbi F."/>
            <person name="Kohler A."/>
            <person name="Barry K."/>
            <person name="Baskaran P."/>
            <person name="Daum C."/>
            <person name="Fauchery L."/>
            <person name="Ihrmark K."/>
            <person name="Kuo A."/>
            <person name="LaButti K."/>
            <person name="Lipzen A."/>
            <person name="Morin E."/>
            <person name="Grigoriev I.V."/>
            <person name="Henrissat B."/>
            <person name="Lindahl B."/>
            <person name="Martin F."/>
        </authorList>
    </citation>
    <scope>NUCLEOTIDE SEQUENCE</scope>
    <source>
        <strain evidence="1">JB14</strain>
    </source>
</reference>